<dbReference type="InterPro" id="IPR043595">
    <property type="entry name" value="FaeB/C/D"/>
</dbReference>
<organism evidence="9 10">
    <name type="scientific">Sphingobacterium athyrii</name>
    <dbReference type="NCBI Taxonomy" id="2152717"/>
    <lineage>
        <taxon>Bacteria</taxon>
        <taxon>Pseudomonadati</taxon>
        <taxon>Bacteroidota</taxon>
        <taxon>Sphingobacteriia</taxon>
        <taxon>Sphingobacteriales</taxon>
        <taxon>Sphingobacteriaceae</taxon>
        <taxon>Sphingobacterium</taxon>
    </lineage>
</organism>
<dbReference type="GO" id="GO:0005576">
    <property type="term" value="C:extracellular region"/>
    <property type="evidence" value="ECO:0007669"/>
    <property type="project" value="UniProtKB-SubCell"/>
</dbReference>
<dbReference type="PROSITE" id="PS51257">
    <property type="entry name" value="PROKAR_LIPOPROTEIN"/>
    <property type="match status" value="1"/>
</dbReference>
<keyword evidence="6" id="KW-0119">Carbohydrate metabolism</keyword>
<feature type="signal peptide" evidence="8">
    <location>
        <begin position="1"/>
        <end position="21"/>
    </location>
</feature>
<dbReference type="SUPFAM" id="SSF53474">
    <property type="entry name" value="alpha/beta-Hydrolases"/>
    <property type="match status" value="1"/>
</dbReference>
<dbReference type="RefSeq" id="WP_108635744.1">
    <property type="nucleotide sequence ID" value="NZ_QCXX01000006.1"/>
</dbReference>
<evidence type="ECO:0000313" key="9">
    <source>
        <dbReference type="EMBL" id="PUV22716.1"/>
    </source>
</evidence>
<evidence type="ECO:0000256" key="3">
    <source>
        <dbReference type="ARBA" id="ARBA00022651"/>
    </source>
</evidence>
<keyword evidence="7" id="KW-0624">Polysaccharide degradation</keyword>
<accession>A0A363NPJ3</accession>
<evidence type="ECO:0000256" key="1">
    <source>
        <dbReference type="ARBA" id="ARBA00004613"/>
    </source>
</evidence>
<dbReference type="GO" id="GO:0045493">
    <property type="term" value="P:xylan catabolic process"/>
    <property type="evidence" value="ECO:0007669"/>
    <property type="project" value="UniProtKB-KW"/>
</dbReference>
<keyword evidence="10" id="KW-1185">Reference proteome</keyword>
<evidence type="ECO:0000256" key="6">
    <source>
        <dbReference type="ARBA" id="ARBA00023277"/>
    </source>
</evidence>
<proteinExistence type="predicted"/>
<keyword evidence="4 8" id="KW-0732">Signal</keyword>
<dbReference type="AlphaFoldDB" id="A0A363NPJ3"/>
<gene>
    <name evidence="9" type="ORF">DCO56_21205</name>
</gene>
<keyword evidence="5" id="KW-0378">Hydrolase</keyword>
<keyword evidence="3" id="KW-0858">Xylan degradation</keyword>
<evidence type="ECO:0000256" key="7">
    <source>
        <dbReference type="ARBA" id="ARBA00023326"/>
    </source>
</evidence>
<name>A0A363NPJ3_9SPHI</name>
<dbReference type="EMBL" id="QCXX01000006">
    <property type="protein sequence ID" value="PUV22716.1"/>
    <property type="molecule type" value="Genomic_DNA"/>
</dbReference>
<dbReference type="PANTHER" id="PTHR38050">
    <property type="match status" value="1"/>
</dbReference>
<dbReference type="Proteomes" id="UP000250831">
    <property type="component" value="Unassembled WGS sequence"/>
</dbReference>
<comment type="caution">
    <text evidence="9">The sequence shown here is derived from an EMBL/GenBank/DDBJ whole genome shotgun (WGS) entry which is preliminary data.</text>
</comment>
<evidence type="ECO:0000256" key="2">
    <source>
        <dbReference type="ARBA" id="ARBA00022525"/>
    </source>
</evidence>
<dbReference type="GO" id="GO:0030600">
    <property type="term" value="F:feruloyl esterase activity"/>
    <property type="evidence" value="ECO:0007669"/>
    <property type="project" value="InterPro"/>
</dbReference>
<dbReference type="OrthoDB" id="9764953at2"/>
<feature type="chain" id="PRO_5016727818" description="Poly(3-hydroxybutyrate) depolymerase" evidence="8">
    <location>
        <begin position="22"/>
        <end position="599"/>
    </location>
</feature>
<evidence type="ECO:0008006" key="11">
    <source>
        <dbReference type="Google" id="ProtNLM"/>
    </source>
</evidence>
<evidence type="ECO:0000256" key="8">
    <source>
        <dbReference type="SAM" id="SignalP"/>
    </source>
</evidence>
<evidence type="ECO:0000313" key="10">
    <source>
        <dbReference type="Proteomes" id="UP000250831"/>
    </source>
</evidence>
<sequence>MKKIFKEIYFSFLLLSLFSFSACVKDTSLYLSQNKKEVNVDDYDKDGTGPGAVEGELTPGVQLVKLKVTYNGKETERRFKYFMPVSIVKSKPISLIFNFHGSYGTGSDPIAGVSMSDPLAQLAIRENCIIVFPAGEDTGAAVNWQNSDYHFPFVDAMVNYFKTHTPLADENRIYTCGQSSGAIFSFVLAYYRSEVFAAAVPVSGQMKLVESNLPVRAVPIRAFNGKNDDIVVHSAALENINAWANLVGGYFASDAAVSDTLKIDNYKSYMTRKWNGGKADIEFYTILDEGHGVSWYYIAPLMWEFMNTHPKNAASTNIYLSSQLKRFDAVEGQPFSSEIRCNQGAVLSLVAAPSDWTVTLSGNTLKVKAPNDFFAATTVNRKGEIKLRAQYNGKTAELSLPYSLAAPKTFFELGDLVYDADFKPTGVVFWVNSTNVKEAKIIALEHTARPFGAVGTAFFTPNPTDGYGNTLALVERNKEQNLGLNAATSGFMYAYEYKAGAGKTAGWYLPAVDELKLVDANLTAVNNAIKANAGTVLDISSATGSYHLSSTVTNSAGKKLFNTFDFNTNPSWHGYYNIAANTADNSPNVSTRPIKRVTK</sequence>
<evidence type="ECO:0000256" key="4">
    <source>
        <dbReference type="ARBA" id="ARBA00022729"/>
    </source>
</evidence>
<reference evidence="9 10" key="1">
    <citation type="submission" date="2018-04" db="EMBL/GenBank/DDBJ databases">
        <title>Sphingobacterium sp. M46 Genome.</title>
        <authorList>
            <person name="Cheng J."/>
            <person name="Li Y."/>
        </authorList>
    </citation>
    <scope>NUCLEOTIDE SEQUENCE [LARGE SCALE GENOMIC DNA]</scope>
    <source>
        <strain evidence="9 10">M46</strain>
    </source>
</reference>
<dbReference type="PANTHER" id="PTHR38050:SF2">
    <property type="entry name" value="FERULOYL ESTERASE C-RELATED"/>
    <property type="match status" value="1"/>
</dbReference>
<evidence type="ECO:0000256" key="5">
    <source>
        <dbReference type="ARBA" id="ARBA00022801"/>
    </source>
</evidence>
<comment type="subcellular location">
    <subcellularLocation>
        <location evidence="1">Secreted</location>
    </subcellularLocation>
</comment>
<dbReference type="InterPro" id="IPR029058">
    <property type="entry name" value="AB_hydrolase_fold"/>
</dbReference>
<dbReference type="Gene3D" id="3.40.50.1820">
    <property type="entry name" value="alpha/beta hydrolase"/>
    <property type="match status" value="1"/>
</dbReference>
<keyword evidence="2" id="KW-0964">Secreted</keyword>
<protein>
    <recommendedName>
        <fullName evidence="11">Poly(3-hydroxybutyrate) depolymerase</fullName>
    </recommendedName>
</protein>